<feature type="domain" description="Fibronectin type-III" evidence="2">
    <location>
        <begin position="33"/>
        <end position="131"/>
    </location>
</feature>
<reference evidence="3 4" key="1">
    <citation type="submission" date="2021-06" db="EMBL/GenBank/DDBJ databases">
        <authorList>
            <person name="Palmer J.M."/>
        </authorList>
    </citation>
    <scope>NUCLEOTIDE SEQUENCE [LARGE SCALE GENOMIC DNA]</scope>
    <source>
        <strain evidence="3 4">GA_2019</strain>
        <tissue evidence="3">Muscle</tissue>
    </source>
</reference>
<keyword evidence="1" id="KW-0677">Repeat</keyword>
<comment type="caution">
    <text evidence="3">The sequence shown here is derived from an EMBL/GenBank/DDBJ whole genome shotgun (WGS) entry which is preliminary data.</text>
</comment>
<evidence type="ECO:0000313" key="4">
    <source>
        <dbReference type="Proteomes" id="UP001476798"/>
    </source>
</evidence>
<keyword evidence="4" id="KW-1185">Reference proteome</keyword>
<feature type="domain" description="Fibronectin type-III" evidence="2">
    <location>
        <begin position="1"/>
        <end position="30"/>
    </location>
</feature>
<protein>
    <recommendedName>
        <fullName evidence="2">Fibronectin type-III domain-containing protein</fullName>
    </recommendedName>
</protein>
<dbReference type="InterPro" id="IPR050964">
    <property type="entry name" value="Striated_Muscle_Regulatory"/>
</dbReference>
<dbReference type="PROSITE" id="PS50853">
    <property type="entry name" value="FN3"/>
    <property type="match status" value="2"/>
</dbReference>
<sequence length="190" mass="20550">ESYVFRVQAVNIFGLSEESQESSPIAVEPALATPSAPYGITMLSCDGSSMTLAWKSPKHCGGSKVNAYYIDKRDADTLVWKEVNLAAVTERICTVDNLTEGIFYEFRIQAGNLAGVGLPSAPSAPMKCDAWTMEQPGTTEIVAGVDEENGDVFLSFEACEICETSKFVWSKNYKPIGDCPRATVSAKGRT</sequence>
<dbReference type="SUPFAM" id="SSF49265">
    <property type="entry name" value="Fibronectin type III"/>
    <property type="match status" value="1"/>
</dbReference>
<evidence type="ECO:0000313" key="3">
    <source>
        <dbReference type="EMBL" id="MEQ2179357.1"/>
    </source>
</evidence>
<dbReference type="InterPro" id="IPR013783">
    <property type="entry name" value="Ig-like_fold"/>
</dbReference>
<dbReference type="Pfam" id="PF00041">
    <property type="entry name" value="fn3"/>
    <property type="match status" value="1"/>
</dbReference>
<dbReference type="SMART" id="SM00060">
    <property type="entry name" value="FN3"/>
    <property type="match status" value="1"/>
</dbReference>
<dbReference type="CDD" id="cd00063">
    <property type="entry name" value="FN3"/>
    <property type="match status" value="1"/>
</dbReference>
<accession>A0ABV0P7D5</accession>
<dbReference type="PANTHER" id="PTHR13817:SF22">
    <property type="entry name" value="MYOMESIN-2"/>
    <property type="match status" value="1"/>
</dbReference>
<evidence type="ECO:0000259" key="2">
    <source>
        <dbReference type="PROSITE" id="PS50853"/>
    </source>
</evidence>
<dbReference type="PANTHER" id="PTHR13817">
    <property type="entry name" value="TITIN"/>
    <property type="match status" value="1"/>
</dbReference>
<feature type="non-terminal residue" evidence="3">
    <location>
        <position position="1"/>
    </location>
</feature>
<dbReference type="InterPro" id="IPR003961">
    <property type="entry name" value="FN3_dom"/>
</dbReference>
<dbReference type="PRINTS" id="PR00014">
    <property type="entry name" value="FNTYPEIII"/>
</dbReference>
<organism evidence="3 4">
    <name type="scientific">Goodea atripinnis</name>
    <dbReference type="NCBI Taxonomy" id="208336"/>
    <lineage>
        <taxon>Eukaryota</taxon>
        <taxon>Metazoa</taxon>
        <taxon>Chordata</taxon>
        <taxon>Craniata</taxon>
        <taxon>Vertebrata</taxon>
        <taxon>Euteleostomi</taxon>
        <taxon>Actinopterygii</taxon>
        <taxon>Neopterygii</taxon>
        <taxon>Teleostei</taxon>
        <taxon>Neoteleostei</taxon>
        <taxon>Acanthomorphata</taxon>
        <taxon>Ovalentaria</taxon>
        <taxon>Atherinomorphae</taxon>
        <taxon>Cyprinodontiformes</taxon>
        <taxon>Goodeidae</taxon>
        <taxon>Goodea</taxon>
    </lineage>
</organism>
<dbReference type="EMBL" id="JAHRIO010062603">
    <property type="protein sequence ID" value="MEQ2179357.1"/>
    <property type="molecule type" value="Genomic_DNA"/>
</dbReference>
<proteinExistence type="predicted"/>
<name>A0ABV0P7D5_9TELE</name>
<evidence type="ECO:0000256" key="1">
    <source>
        <dbReference type="ARBA" id="ARBA00022737"/>
    </source>
</evidence>
<gene>
    <name evidence="3" type="ORF">GOODEAATRI_024034</name>
</gene>
<dbReference type="InterPro" id="IPR036116">
    <property type="entry name" value="FN3_sf"/>
</dbReference>
<dbReference type="Proteomes" id="UP001476798">
    <property type="component" value="Unassembled WGS sequence"/>
</dbReference>
<dbReference type="Gene3D" id="2.60.40.10">
    <property type="entry name" value="Immunoglobulins"/>
    <property type="match status" value="1"/>
</dbReference>